<dbReference type="InterPro" id="IPR001227">
    <property type="entry name" value="Ac_transferase_dom_sf"/>
</dbReference>
<keyword evidence="1" id="KW-0596">Phosphopantetheine</keyword>
<dbReference type="InterPro" id="IPR016035">
    <property type="entry name" value="Acyl_Trfase/lysoPLipase"/>
</dbReference>
<feature type="domain" description="PKS/mFAS DH" evidence="8">
    <location>
        <begin position="2360"/>
        <end position="2669"/>
    </location>
</feature>
<dbReference type="GO" id="GO:0004315">
    <property type="term" value="F:3-oxoacyl-[acyl-carrier-protein] synthase activity"/>
    <property type="evidence" value="ECO:0007669"/>
    <property type="project" value="InterPro"/>
</dbReference>
<dbReference type="Pfam" id="PF08659">
    <property type="entry name" value="KR"/>
    <property type="match status" value="1"/>
</dbReference>
<feature type="compositionally biased region" description="Low complexity" evidence="5">
    <location>
        <begin position="1701"/>
        <end position="1711"/>
    </location>
</feature>
<dbReference type="InterPro" id="IPR036736">
    <property type="entry name" value="ACP-like_sf"/>
</dbReference>
<dbReference type="InterPro" id="IPR014030">
    <property type="entry name" value="Ketoacyl_synth_N"/>
</dbReference>
<dbReference type="PANTHER" id="PTHR43775">
    <property type="entry name" value="FATTY ACID SYNTHASE"/>
    <property type="match status" value="1"/>
</dbReference>
<feature type="region of interest" description="C-terminal hotdog fold" evidence="4">
    <location>
        <begin position="2523"/>
        <end position="2669"/>
    </location>
</feature>
<feature type="region of interest" description="Disordered" evidence="5">
    <location>
        <begin position="1687"/>
        <end position="1718"/>
    </location>
</feature>
<dbReference type="Gene3D" id="3.40.50.720">
    <property type="entry name" value="NAD(P)-binding Rossmann-like Domain"/>
    <property type="match status" value="1"/>
</dbReference>
<evidence type="ECO:0000259" key="7">
    <source>
        <dbReference type="PROSITE" id="PS52004"/>
    </source>
</evidence>
<dbReference type="InterPro" id="IPR013785">
    <property type="entry name" value="Aldolase_TIM"/>
</dbReference>
<dbReference type="PROSITE" id="PS00606">
    <property type="entry name" value="KS3_1"/>
    <property type="match status" value="1"/>
</dbReference>
<dbReference type="SMART" id="SM00825">
    <property type="entry name" value="PKS_KS"/>
    <property type="match status" value="1"/>
</dbReference>
<dbReference type="InterPro" id="IPR049900">
    <property type="entry name" value="PKS_mFAS_DH"/>
</dbReference>
<evidence type="ECO:0000256" key="2">
    <source>
        <dbReference type="ARBA" id="ARBA00022553"/>
    </source>
</evidence>
<dbReference type="PROSITE" id="PS50075">
    <property type="entry name" value="CARRIER"/>
    <property type="match status" value="1"/>
</dbReference>
<dbReference type="SMART" id="SM00822">
    <property type="entry name" value="PKS_KR"/>
    <property type="match status" value="1"/>
</dbReference>
<dbReference type="Gene3D" id="3.30.70.250">
    <property type="entry name" value="Malonyl-CoA ACP transacylase, ACP-binding"/>
    <property type="match status" value="1"/>
</dbReference>
<dbReference type="PROSITE" id="PS52019">
    <property type="entry name" value="PKS_MFAS_DH"/>
    <property type="match status" value="1"/>
</dbReference>
<dbReference type="GO" id="GO:0006633">
    <property type="term" value="P:fatty acid biosynthetic process"/>
    <property type="evidence" value="ECO:0007669"/>
    <property type="project" value="InterPro"/>
</dbReference>
<gene>
    <name evidence="9" type="ORF">ENV54_06480</name>
</gene>
<comment type="caution">
    <text evidence="9">The sequence shown here is derived from an EMBL/GenBank/DDBJ whole genome shotgun (WGS) entry which is preliminary data.</text>
</comment>
<dbReference type="EMBL" id="DTGT01000198">
    <property type="protein sequence ID" value="HGH60927.1"/>
    <property type="molecule type" value="Genomic_DNA"/>
</dbReference>
<dbReference type="InterPro" id="IPR036291">
    <property type="entry name" value="NAD(P)-bd_dom_sf"/>
</dbReference>
<evidence type="ECO:0000256" key="4">
    <source>
        <dbReference type="PROSITE-ProRule" id="PRU01363"/>
    </source>
</evidence>
<evidence type="ECO:0000256" key="3">
    <source>
        <dbReference type="ARBA" id="ARBA00022679"/>
    </source>
</evidence>
<dbReference type="InterPro" id="IPR016039">
    <property type="entry name" value="Thiolase-like"/>
</dbReference>
<dbReference type="PROSITE" id="PS00098">
    <property type="entry name" value="THIOLASE_1"/>
    <property type="match status" value="1"/>
</dbReference>
<feature type="region of interest" description="N-terminal hotdog fold" evidence="4">
    <location>
        <begin position="2360"/>
        <end position="2505"/>
    </location>
</feature>
<dbReference type="SMART" id="SM00827">
    <property type="entry name" value="PKS_AT"/>
    <property type="match status" value="1"/>
</dbReference>
<keyword evidence="3" id="KW-0808">Transferase</keyword>
<comment type="caution">
    <text evidence="4">Lacks conserved residue(s) required for the propagation of feature annotation.</text>
</comment>
<dbReference type="Pfam" id="PF00550">
    <property type="entry name" value="PP-binding"/>
    <property type="match status" value="1"/>
</dbReference>
<dbReference type="Pfam" id="PF00698">
    <property type="entry name" value="Acyl_transf_1"/>
    <property type="match status" value="1"/>
</dbReference>
<dbReference type="GO" id="GO:0004312">
    <property type="term" value="F:fatty acid synthase activity"/>
    <property type="evidence" value="ECO:0007669"/>
    <property type="project" value="TreeGrafter"/>
</dbReference>
<dbReference type="SUPFAM" id="SSF51735">
    <property type="entry name" value="NAD(P)-binding Rossmann-fold domains"/>
    <property type="match status" value="1"/>
</dbReference>
<evidence type="ECO:0000259" key="8">
    <source>
        <dbReference type="PROSITE" id="PS52019"/>
    </source>
</evidence>
<dbReference type="PROSITE" id="PS52004">
    <property type="entry name" value="KS3_2"/>
    <property type="match status" value="1"/>
</dbReference>
<dbReference type="SUPFAM" id="SSF53901">
    <property type="entry name" value="Thiolase-like"/>
    <property type="match status" value="2"/>
</dbReference>
<proteinExistence type="predicted"/>
<dbReference type="Gene3D" id="3.20.20.70">
    <property type="entry name" value="Aldolase class I"/>
    <property type="match status" value="2"/>
</dbReference>
<dbReference type="InterPro" id="IPR042104">
    <property type="entry name" value="PKS_dehydratase_sf"/>
</dbReference>
<dbReference type="SUPFAM" id="SSF51412">
    <property type="entry name" value="Inosine monophosphate dehydrogenase (IMPDH)"/>
    <property type="match status" value="1"/>
</dbReference>
<dbReference type="InterPro" id="IPR050091">
    <property type="entry name" value="PKS_NRPS_Biosynth_Enz"/>
</dbReference>
<dbReference type="SUPFAM" id="SSF47336">
    <property type="entry name" value="ACP-like"/>
    <property type="match status" value="1"/>
</dbReference>
<dbReference type="Gene3D" id="3.40.47.10">
    <property type="match status" value="1"/>
</dbReference>
<dbReference type="CDD" id="cd00833">
    <property type="entry name" value="PKS"/>
    <property type="match status" value="1"/>
</dbReference>
<dbReference type="InterPro" id="IPR020841">
    <property type="entry name" value="PKS_Beta-ketoAc_synthase_dom"/>
</dbReference>
<dbReference type="InterPro" id="IPR020615">
    <property type="entry name" value="Thiolase_acyl_enz_int_AS"/>
</dbReference>
<evidence type="ECO:0000256" key="1">
    <source>
        <dbReference type="ARBA" id="ARBA00022450"/>
    </source>
</evidence>
<dbReference type="Pfam" id="PF03060">
    <property type="entry name" value="NMO"/>
    <property type="match status" value="1"/>
</dbReference>
<protein>
    <submittedName>
        <fullName evidence="9">SDR family oxidoreductase</fullName>
    </submittedName>
</protein>
<keyword evidence="2" id="KW-0597">Phosphoprotein</keyword>
<feature type="domain" description="Carrier" evidence="6">
    <location>
        <begin position="1717"/>
        <end position="1795"/>
    </location>
</feature>
<evidence type="ECO:0000313" key="9">
    <source>
        <dbReference type="EMBL" id="HGH60927.1"/>
    </source>
</evidence>
<dbReference type="Gene3D" id="3.40.366.10">
    <property type="entry name" value="Malonyl-Coenzyme A Acyl Carrier Protein, domain 2"/>
    <property type="match status" value="1"/>
</dbReference>
<sequence>MSMGIDKPSVAFVWPLRDMKSSVIDMCRRTYSRIICDLTLEDLDKAAAALIRADIDGDVADVKLSSSQLLSDGLRDFLGETGAKGVWVELNPYLDKASPAEVLESAAALAPEYVCHIVTGHLILIKELLAHYPMLHHLALKGSEASGFVSTENLLPLLAAVKKMAADSSAHPTISVWGGIGSARAAAALLSVGVRGIVFESLHWLTDLINLDPEMRDKIAKLRPEHTELIGLNLGAPCRVFNKGNSVAVKKLREYTGSLCQDDITDEQRRVFAAKVSEEAILPLASHFSREELIPLGIEACFAQSFVEKYGADTEDAVAKFIRDIDEGLAKAKERERAFVEGPILAQMGTRYAIVQGAMSWITDVPDFALRVAEAGALPTIALGLMPASVLNEKLGGLKTLLADKPFAVNVITLQENPFRDEQLEWICQIKPRFAVIAAGEPSHAKQLFDAGIEVIYIAPNLQLLELAFSSGIRFVICEGNEAGGHVGEHSTFTLAQIVMEKKEKEPGLFEGRFVILAGGISSRESAFVAAMLGADAIQIGTLYLTTSDIVETGALSKLYQQMILESEPGATVITGEATGLRVRSLKTPKIEHVCDLERGFAAGATDEQTFRRLIEEASAGSLFVAARCMDRATGAVLDEETCKREGQFMSGACAGVLSKIRTCKELHEELAEGALPEGLPYTGPLVEPIKDKEPVYFSESAPPPRVAPCRVSGDKERIAITGMSIVNSLGNSPQEVWAASMALKSGIIEVPASKWPHEKFFDPRPRAPEKTYCKVGAFQNIEVDRKELGIPPQDFRTMTASTRITMWLAQQAIQDSGILEADIPRERIAVLISQNSGEAAATLEDMIVRSAASRIVDSIRNVITVSDDTAHTIEEAIRDGRLAVDDTTLLGRLNCTAGGFICNKYGFMGPSFAVSAACATALVALFSAYEMIRNGVIDAAVIGGAEEPLTPMHFLEFSALGALAGLSGVERPPAEYSRPFDAARDGMVLGEGGGMIVIERESVARQRGARIHAYITAMGASNNHLGMVESSRITQEIAIRASFDDAPYGPEGVDLVECHATSTMQGDGEEVLALRNFFGPDAPVVLTSFKSQIGHTLGASGVNSLIRGVMALKAGAYPPTLNYRNPDPAMLLEGSGMTILTEPAEWAPRNGKPRRFQVNAFGFGGSNYVVQIEEAWDDRGYVIPDVPSRQTAAAKRKLDAPLPSGVQFFTTEIRGQKHRLAVLADTPQDAHAIISGLEPLKQSLPLSDKDQRALAKQGVYLGPADATPKPLAFIFPGQGSHYAGMGLELYETFPLVREWMDKIASAADFDILNLMFYDTEEDLQKTRWQQPALFTMELSLVKYLMALGVHPVALAGHSLGELTALCVAGVYSYEDGFRIVNKRAICMDKACEMNIDPGVMMACDAPLEYLEEIIAQRENIYITNINSPHQVVIGGNTEAVKQLGEELKAQGYRRTLLRVSMAFHSPIMRCIHDELDAFVSGIQFHPPQIPVVSNTTMKPFPSDANEIRAIIMAHLESPVHWMQNATSLWNDFGVRTFIEVGPRDILTNLVLDTLPEADCIYTCQPSSEVSVFRGAMAQIYVRGLLPFEGDFAPFPGEPHRAAPRASAKPIGVAPVRAPHATLPASVSPSIFSVIESFVQEGFQKFFKPSLLYAIRRDYDPNFAEADLEQALAAMFPILASGQPLKPLPAPPSAGLRESTAPSAEKSAPAAEAKDEPRADDLTEAVIGLIMEATGYERSEIEPSMDLREDLSIRSSRLPVIMDSMENKFGIKIHLEDFMEVRTIADIVEKLRELVDPKWTTGAGVQPAAAQPAEVIPEEEIEAPVELEPLRRVVFVQTEIEAQPSSEEVSFAQDDAVAVLTLDKSDRLASGIAAVLQDQYHVKPVIIDLSLGSSLPVSDETPTSWAPLHEKLHATLSSIDHLAGMVVSLSGLAKACGENLGTASPLLSLLFTASKSFLNSSARKCACCAYEQEPEAPATAIMAQGVAGMFLSLGHEFSSVQFRVVGIERGRDLSQVLRDAFNRGQKVVETFYRQGALFTTGGVVENLRIPEDAAFGLTPDDVIVLSGGARGITYHLAEKLADFGCKLVFLGTTRINPDVNYKGLLSQGFPSPTRIDEEIRKRMPGVSEQGLVVERAAVVKALEIVANVEKLRARKVETSYYRCDVADKAQTAQICAEILRRYEKIDGVIHGAGVLRDNFVKQMSWEDFLAVTDVKFRGAWNLYQAFHGKGLRLFVCLSSAAAIQGNPGQANYSTANRMMSTLASELQSQDRHVRFKSLHLPPIQGAGMAENDDIKALMKRMGASYVHVDELAELFIREVIYAPQEKPWVLFMRSLPQLESSRLDMSEPPVPAEELVVEGMAVEKARFPMIDDVRRVEFQEGVLIASRTFSHGTDPWIADHKPFKFLKHPLVSAIMAVETFLEVARALYPYLKVQAVRDAQFLDILECAPHLERETEIRCRRVSSDQGEVVCEVVLAARSISPKGEKMNDFVVNYKAHIVLSALDAPLDMDLLGFPVPDHEIETRPMFNEEVMKLYDERSDLKGRYRIIREMQGSGPDCAKGQIVYPAHDDFAPPRKSAYQYSPYLLEALMQAAMLYVGMRDEKDKRVMIPHRIGEIVFARQCKEGEVITIEGRMRRMDKQGMRWEARGLDSGGAPIMCLRKMEFRWFSG</sequence>
<evidence type="ECO:0000256" key="5">
    <source>
        <dbReference type="SAM" id="MobiDB-lite"/>
    </source>
</evidence>
<dbReference type="InterPro" id="IPR013968">
    <property type="entry name" value="PKS_KR"/>
</dbReference>
<organism evidence="9">
    <name type="scientific">Desulfomonile tiedjei</name>
    <dbReference type="NCBI Taxonomy" id="2358"/>
    <lineage>
        <taxon>Bacteria</taxon>
        <taxon>Pseudomonadati</taxon>
        <taxon>Thermodesulfobacteriota</taxon>
        <taxon>Desulfomonilia</taxon>
        <taxon>Desulfomonilales</taxon>
        <taxon>Desulfomonilaceae</taxon>
        <taxon>Desulfomonile</taxon>
    </lineage>
</organism>
<dbReference type="Pfam" id="PF02801">
    <property type="entry name" value="Ketoacyl-synt_C"/>
    <property type="match status" value="1"/>
</dbReference>
<dbReference type="InterPro" id="IPR009081">
    <property type="entry name" value="PP-bd_ACP"/>
</dbReference>
<dbReference type="InterPro" id="IPR057326">
    <property type="entry name" value="KR_dom"/>
</dbReference>
<reference evidence="9" key="1">
    <citation type="journal article" date="2020" name="mSystems">
        <title>Genome- and Community-Level Interaction Insights into Carbon Utilization and Element Cycling Functions of Hydrothermarchaeota in Hydrothermal Sediment.</title>
        <authorList>
            <person name="Zhou Z."/>
            <person name="Liu Y."/>
            <person name="Xu W."/>
            <person name="Pan J."/>
            <person name="Luo Z.H."/>
            <person name="Li M."/>
        </authorList>
    </citation>
    <scope>NUCLEOTIDE SEQUENCE [LARGE SCALE GENOMIC DNA]</scope>
    <source>
        <strain evidence="9">SpSt-769</strain>
    </source>
</reference>
<dbReference type="Pfam" id="PF14765">
    <property type="entry name" value="PS-DH"/>
    <property type="match status" value="1"/>
</dbReference>
<dbReference type="InterPro" id="IPR014031">
    <property type="entry name" value="Ketoacyl_synth_C"/>
</dbReference>
<dbReference type="Gene3D" id="1.10.1200.10">
    <property type="entry name" value="ACP-like"/>
    <property type="match status" value="1"/>
</dbReference>
<feature type="domain" description="Ketosynthase family 3 (KS3)" evidence="7">
    <location>
        <begin position="716"/>
        <end position="1175"/>
    </location>
</feature>
<dbReference type="InterPro" id="IPR049551">
    <property type="entry name" value="PKS_DH_C"/>
</dbReference>
<dbReference type="InterPro" id="IPR018201">
    <property type="entry name" value="Ketoacyl_synth_AS"/>
</dbReference>
<evidence type="ECO:0000259" key="6">
    <source>
        <dbReference type="PROSITE" id="PS50075"/>
    </source>
</evidence>
<dbReference type="SUPFAM" id="SSF52151">
    <property type="entry name" value="FabD/lysophospholipase-like"/>
    <property type="match status" value="1"/>
</dbReference>
<accession>A0A7C4AS12</accession>
<dbReference type="PANTHER" id="PTHR43775:SF51">
    <property type="entry name" value="INACTIVE PHENOLPHTHIOCEROL SYNTHESIS POLYKETIDE SYNTHASE TYPE I PKS1-RELATED"/>
    <property type="match status" value="1"/>
</dbReference>
<dbReference type="Gene3D" id="3.10.129.110">
    <property type="entry name" value="Polyketide synthase dehydratase"/>
    <property type="match status" value="1"/>
</dbReference>
<dbReference type="InterPro" id="IPR016036">
    <property type="entry name" value="Malonyl_transacylase_ACP-bd"/>
</dbReference>
<dbReference type="Pfam" id="PF00109">
    <property type="entry name" value="ketoacyl-synt"/>
    <property type="match status" value="1"/>
</dbReference>
<dbReference type="SUPFAM" id="SSF55048">
    <property type="entry name" value="Probable ACP-binding domain of malonyl-CoA ACP transacylase"/>
    <property type="match status" value="1"/>
</dbReference>
<dbReference type="InterPro" id="IPR014043">
    <property type="entry name" value="Acyl_transferase_dom"/>
</dbReference>
<name>A0A7C4AS12_9BACT</name>